<feature type="region of interest" description="Disordered" evidence="1">
    <location>
        <begin position="232"/>
        <end position="281"/>
    </location>
</feature>
<dbReference type="Pfam" id="PF00059">
    <property type="entry name" value="Lectin_C"/>
    <property type="match status" value="1"/>
</dbReference>
<sequence>MPCSGSCRISLATFHFEKAEKTYPRARRKCQELGGELAVTTNQLTWERLRECCNTEEEFWVGLRRCGEQNTYRNLDQPAIGCRSLPFIVPDRHVNETCQAVLMNPGRSNGVYPEAKLESCFIKNSYICQIRNAASTESTSTTEEHRNNVFVDHYTNFNKRSIATFSTTAASMDIDHENQSSPVDFNLATNSTFPQIPQNIPIAWIAGGLLATLVIALLLAVVLYCRKKLRKPTQHQEMNTSKDRSSNPRSSTARIQASEQDRVNSDDWSHDPASSSSDNTYNYIEPIAPTNYAHYVNFPVSSDQKETLENPYDIVEVVQY</sequence>
<dbReference type="Gene3D" id="3.10.100.10">
    <property type="entry name" value="Mannose-Binding Protein A, subunit A"/>
    <property type="match status" value="1"/>
</dbReference>
<protein>
    <recommendedName>
        <fullName evidence="3">C-type lectin domain-containing protein</fullName>
    </recommendedName>
</protein>
<keyword evidence="2" id="KW-1133">Transmembrane helix</keyword>
<keyword evidence="2" id="KW-0812">Transmembrane</keyword>
<dbReference type="InterPro" id="IPR016186">
    <property type="entry name" value="C-type_lectin-like/link_sf"/>
</dbReference>
<dbReference type="EMBL" id="CAWYQH010000141">
    <property type="protein sequence ID" value="CAK8694564.1"/>
    <property type="molecule type" value="Genomic_DNA"/>
</dbReference>
<evidence type="ECO:0000256" key="1">
    <source>
        <dbReference type="SAM" id="MobiDB-lite"/>
    </source>
</evidence>
<keyword evidence="5" id="KW-1185">Reference proteome</keyword>
<evidence type="ECO:0000313" key="5">
    <source>
        <dbReference type="Proteomes" id="UP001642483"/>
    </source>
</evidence>
<reference evidence="4 5" key="1">
    <citation type="submission" date="2024-02" db="EMBL/GenBank/DDBJ databases">
        <authorList>
            <person name="Daric V."/>
            <person name="Darras S."/>
        </authorList>
    </citation>
    <scope>NUCLEOTIDE SEQUENCE [LARGE SCALE GENOMIC DNA]</scope>
</reference>
<dbReference type="Proteomes" id="UP001642483">
    <property type="component" value="Unassembled WGS sequence"/>
</dbReference>
<feature type="compositionally biased region" description="Polar residues" evidence="1">
    <location>
        <begin position="247"/>
        <end position="258"/>
    </location>
</feature>
<dbReference type="InterPro" id="IPR001304">
    <property type="entry name" value="C-type_lectin-like"/>
</dbReference>
<evidence type="ECO:0000256" key="2">
    <source>
        <dbReference type="SAM" id="Phobius"/>
    </source>
</evidence>
<dbReference type="CDD" id="cd00037">
    <property type="entry name" value="CLECT"/>
    <property type="match status" value="1"/>
</dbReference>
<name>A0ABP0GUU3_CLALP</name>
<dbReference type="SUPFAM" id="SSF56436">
    <property type="entry name" value="C-type lectin-like"/>
    <property type="match status" value="1"/>
</dbReference>
<feature type="transmembrane region" description="Helical" evidence="2">
    <location>
        <begin position="202"/>
        <end position="225"/>
    </location>
</feature>
<comment type="caution">
    <text evidence="4">The sequence shown here is derived from an EMBL/GenBank/DDBJ whole genome shotgun (WGS) entry which is preliminary data.</text>
</comment>
<evidence type="ECO:0000313" key="4">
    <source>
        <dbReference type="EMBL" id="CAK8694564.1"/>
    </source>
</evidence>
<gene>
    <name evidence="4" type="ORF">CVLEPA_LOCUS27927</name>
</gene>
<keyword evidence="2" id="KW-0472">Membrane</keyword>
<feature type="compositionally biased region" description="Basic and acidic residues" evidence="1">
    <location>
        <begin position="259"/>
        <end position="270"/>
    </location>
</feature>
<feature type="domain" description="C-type lectin" evidence="3">
    <location>
        <begin position="20"/>
        <end position="129"/>
    </location>
</feature>
<accession>A0ABP0GUU3</accession>
<dbReference type="InterPro" id="IPR016187">
    <property type="entry name" value="CTDL_fold"/>
</dbReference>
<organism evidence="4 5">
    <name type="scientific">Clavelina lepadiformis</name>
    <name type="common">Light-bulb sea squirt</name>
    <name type="synonym">Ascidia lepadiformis</name>
    <dbReference type="NCBI Taxonomy" id="159417"/>
    <lineage>
        <taxon>Eukaryota</taxon>
        <taxon>Metazoa</taxon>
        <taxon>Chordata</taxon>
        <taxon>Tunicata</taxon>
        <taxon>Ascidiacea</taxon>
        <taxon>Aplousobranchia</taxon>
        <taxon>Clavelinidae</taxon>
        <taxon>Clavelina</taxon>
    </lineage>
</organism>
<evidence type="ECO:0000259" key="3">
    <source>
        <dbReference type="Pfam" id="PF00059"/>
    </source>
</evidence>
<feature type="compositionally biased region" description="Polar residues" evidence="1">
    <location>
        <begin position="272"/>
        <end position="281"/>
    </location>
</feature>
<proteinExistence type="predicted"/>